<dbReference type="SUPFAM" id="SSF46785">
    <property type="entry name" value="Winged helix' DNA-binding domain"/>
    <property type="match status" value="1"/>
</dbReference>
<dbReference type="EMBL" id="JAVREJ010000064">
    <property type="protein sequence ID" value="MDT0354032.1"/>
    <property type="molecule type" value="Genomic_DNA"/>
</dbReference>
<dbReference type="PRINTS" id="PR00103">
    <property type="entry name" value="CAMPKINASE"/>
</dbReference>
<evidence type="ECO:0000256" key="2">
    <source>
        <dbReference type="ARBA" id="ARBA00023125"/>
    </source>
</evidence>
<keyword evidence="1" id="KW-0805">Transcription regulation</keyword>
<dbReference type="Pfam" id="PF13545">
    <property type="entry name" value="HTH_Crp_2"/>
    <property type="match status" value="1"/>
</dbReference>
<dbReference type="PROSITE" id="PS00889">
    <property type="entry name" value="CNMP_BINDING_2"/>
    <property type="match status" value="1"/>
</dbReference>
<dbReference type="InterPro" id="IPR000595">
    <property type="entry name" value="cNMP-bd_dom"/>
</dbReference>
<dbReference type="PANTHER" id="PTHR24567">
    <property type="entry name" value="CRP FAMILY TRANSCRIPTIONAL REGULATORY PROTEIN"/>
    <property type="match status" value="1"/>
</dbReference>
<dbReference type="InterPro" id="IPR050397">
    <property type="entry name" value="Env_Response_Regulators"/>
</dbReference>
<organism evidence="6 7">
    <name type="scientific">Pseudonocardia charpentierae</name>
    <dbReference type="NCBI Taxonomy" id="3075545"/>
    <lineage>
        <taxon>Bacteria</taxon>
        <taxon>Bacillati</taxon>
        <taxon>Actinomycetota</taxon>
        <taxon>Actinomycetes</taxon>
        <taxon>Pseudonocardiales</taxon>
        <taxon>Pseudonocardiaceae</taxon>
        <taxon>Pseudonocardia</taxon>
    </lineage>
</organism>
<dbReference type="Gene3D" id="1.10.10.10">
    <property type="entry name" value="Winged helix-like DNA-binding domain superfamily/Winged helix DNA-binding domain"/>
    <property type="match status" value="1"/>
</dbReference>
<dbReference type="SUPFAM" id="SSF51206">
    <property type="entry name" value="cAMP-binding domain-like"/>
    <property type="match status" value="1"/>
</dbReference>
<dbReference type="Proteomes" id="UP001183202">
    <property type="component" value="Unassembled WGS sequence"/>
</dbReference>
<evidence type="ECO:0000259" key="5">
    <source>
        <dbReference type="PROSITE" id="PS51063"/>
    </source>
</evidence>
<dbReference type="CDD" id="cd00038">
    <property type="entry name" value="CAP_ED"/>
    <property type="match status" value="1"/>
</dbReference>
<dbReference type="InterPro" id="IPR018488">
    <property type="entry name" value="cNMP-bd_CS"/>
</dbReference>
<comment type="caution">
    <text evidence="6">The sequence shown here is derived from an EMBL/GenBank/DDBJ whole genome shotgun (WGS) entry which is preliminary data.</text>
</comment>
<evidence type="ECO:0000313" key="6">
    <source>
        <dbReference type="EMBL" id="MDT0354032.1"/>
    </source>
</evidence>
<dbReference type="PANTHER" id="PTHR24567:SF74">
    <property type="entry name" value="HTH-TYPE TRANSCRIPTIONAL REGULATOR ARCR"/>
    <property type="match status" value="1"/>
</dbReference>
<sequence length="243" mass="26063">MGAGSSATGVNQFGHRTPSVEILRRTELFGTLADDELQRLAAAARTRTFRRGQYLWYQGDPGDTLLVVCDGRLKVVFGFEPTGDEAVLHSVGSCEVLGELALLDGAPRSASVVALEQTTALILSRATVLDAMARHPAVLEAMLRAVGRLVRRLTEQNGDLVFLDLGGRLAKLLLRLAEGRTPGNDGIVLDTHLSQSDLAAMIGATRPAVNRVLHLFAARGLIRVEGQVIVLQDLPGLQRRAAT</sequence>
<keyword evidence="2" id="KW-0238">DNA-binding</keyword>
<dbReference type="SMART" id="SM00100">
    <property type="entry name" value="cNMP"/>
    <property type="match status" value="1"/>
</dbReference>
<evidence type="ECO:0000259" key="4">
    <source>
        <dbReference type="PROSITE" id="PS50042"/>
    </source>
</evidence>
<protein>
    <submittedName>
        <fullName evidence="6">Crp/Fnr family transcriptional regulator</fullName>
    </submittedName>
</protein>
<evidence type="ECO:0000256" key="1">
    <source>
        <dbReference type="ARBA" id="ARBA00023015"/>
    </source>
</evidence>
<reference evidence="7" key="1">
    <citation type="submission" date="2023-07" db="EMBL/GenBank/DDBJ databases">
        <title>30 novel species of actinomycetes from the DSMZ collection.</title>
        <authorList>
            <person name="Nouioui I."/>
        </authorList>
    </citation>
    <scope>NUCLEOTIDE SEQUENCE [LARGE SCALE GENOMIC DNA]</scope>
    <source>
        <strain evidence="7">DSM 45834</strain>
    </source>
</reference>
<accession>A0ABU2NJ81</accession>
<proteinExistence type="predicted"/>
<evidence type="ECO:0000313" key="7">
    <source>
        <dbReference type="Proteomes" id="UP001183202"/>
    </source>
</evidence>
<dbReference type="PROSITE" id="PS50042">
    <property type="entry name" value="CNMP_BINDING_3"/>
    <property type="match status" value="1"/>
</dbReference>
<dbReference type="InterPro" id="IPR012318">
    <property type="entry name" value="HTH_CRP"/>
</dbReference>
<keyword evidence="3" id="KW-0804">Transcription</keyword>
<dbReference type="InterPro" id="IPR018490">
    <property type="entry name" value="cNMP-bd_dom_sf"/>
</dbReference>
<dbReference type="SMART" id="SM00419">
    <property type="entry name" value="HTH_CRP"/>
    <property type="match status" value="1"/>
</dbReference>
<feature type="domain" description="HTH crp-type" evidence="5">
    <location>
        <begin position="163"/>
        <end position="235"/>
    </location>
</feature>
<keyword evidence="7" id="KW-1185">Reference proteome</keyword>
<gene>
    <name evidence="6" type="ORF">RM445_31605</name>
</gene>
<dbReference type="InterPro" id="IPR036390">
    <property type="entry name" value="WH_DNA-bd_sf"/>
</dbReference>
<dbReference type="Gene3D" id="2.60.120.10">
    <property type="entry name" value="Jelly Rolls"/>
    <property type="match status" value="1"/>
</dbReference>
<dbReference type="RefSeq" id="WP_311560540.1">
    <property type="nucleotide sequence ID" value="NZ_JAVREJ010000064.1"/>
</dbReference>
<name>A0ABU2NJ81_9PSEU</name>
<evidence type="ECO:0000256" key="3">
    <source>
        <dbReference type="ARBA" id="ARBA00023163"/>
    </source>
</evidence>
<dbReference type="Pfam" id="PF00027">
    <property type="entry name" value="cNMP_binding"/>
    <property type="match status" value="1"/>
</dbReference>
<dbReference type="InterPro" id="IPR014710">
    <property type="entry name" value="RmlC-like_jellyroll"/>
</dbReference>
<feature type="domain" description="Cyclic nucleotide-binding" evidence="4">
    <location>
        <begin position="28"/>
        <end position="149"/>
    </location>
</feature>
<dbReference type="PROSITE" id="PS51063">
    <property type="entry name" value="HTH_CRP_2"/>
    <property type="match status" value="1"/>
</dbReference>
<dbReference type="InterPro" id="IPR036388">
    <property type="entry name" value="WH-like_DNA-bd_sf"/>
</dbReference>